<evidence type="ECO:0000256" key="4">
    <source>
        <dbReference type="ARBA" id="ARBA00022692"/>
    </source>
</evidence>
<evidence type="ECO:0000256" key="1">
    <source>
        <dbReference type="ARBA" id="ARBA00004167"/>
    </source>
</evidence>
<keyword evidence="16" id="KW-1185">Reference proteome</keyword>
<feature type="domain" description="Protein kinase" evidence="14">
    <location>
        <begin position="305"/>
        <end position="584"/>
    </location>
</feature>
<evidence type="ECO:0000256" key="9">
    <source>
        <dbReference type="ARBA" id="ARBA00022989"/>
    </source>
</evidence>
<keyword evidence="5 13" id="KW-0732">Signal</keyword>
<comment type="caution">
    <text evidence="15">The sequence shown here is derived from an EMBL/GenBank/DDBJ whole genome shotgun (WGS) entry which is preliminary data.</text>
</comment>
<keyword evidence="8" id="KW-0067">ATP-binding</keyword>
<keyword evidence="7" id="KW-0547">Nucleotide-binding</keyword>
<dbReference type="SUPFAM" id="SSF56112">
    <property type="entry name" value="Protein kinase-like (PK-like)"/>
    <property type="match status" value="1"/>
</dbReference>
<gene>
    <name evidence="15" type="ORF">IFM89_012988</name>
</gene>
<dbReference type="AlphaFoldDB" id="A0A835IT90"/>
<dbReference type="EMBL" id="JADFTS010000001">
    <property type="protein sequence ID" value="KAF9624695.1"/>
    <property type="molecule type" value="Genomic_DNA"/>
</dbReference>
<dbReference type="InterPro" id="IPR001611">
    <property type="entry name" value="Leu-rich_rpt"/>
</dbReference>
<dbReference type="InterPro" id="IPR013210">
    <property type="entry name" value="LRR_N_plant-typ"/>
</dbReference>
<feature type="transmembrane region" description="Helical" evidence="12">
    <location>
        <begin position="224"/>
        <end position="250"/>
    </location>
</feature>
<keyword evidence="6" id="KW-0677">Repeat</keyword>
<sequence>MKISKLDHYLICFLSILFLTSVVVVSIEDDIRCLRGVKDSLKDPLSVLHSSWNFGNTTAGFLCKFVGVSCWNDQENRLIALELRSFELGGEVPASLQFCQSLQTLDLSDNALSGSIPSQLCKWLPFLVRIDLSKNQFTGSIPVELVDCKFLNSLSLGGNRLSGSIPYQLARLDRLKTLSVANNDLSGQIPSFLSNFDSAGFEGNKGLCGRPLKSKCGGGKKKNLVIFVAAGIIGAFVSLLLGFALWWWCFMRSSRRGKGKYGMGKDDDSVWVERLKPHRLVQVSLFKKPLVKIRLADLLAATNNFDPSNIIISTRTGSSYRAILRDGSALAIKRLQTCKLTEKQFRAEMISLGQLRHPNLVPLLGFCALENEKLVVYKDMPSGSLYSMLYGTARAYPAALDWTTRLKIGIGAARGLAWLHHGCQPPFMHQNISSNVILLDEDLDPRITDFGLAKLMYSSGSQGSTFNLGDFGEFGYVAPEYSSTMVASLKGDVYGFGVVLLELVTGRKPLEVSNADEEFKGNLVDWVNQLSGAGQIKDVIDKSLCGKGDDDEILQFLKVACACVISRPKERWSMYQVYHSLKTIGEERGFSEQFDEFPLIFGKQDPNHQQ</sequence>
<evidence type="ECO:0000256" key="6">
    <source>
        <dbReference type="ARBA" id="ARBA00022737"/>
    </source>
</evidence>
<evidence type="ECO:0000256" key="10">
    <source>
        <dbReference type="ARBA" id="ARBA00023136"/>
    </source>
</evidence>
<evidence type="ECO:0000256" key="5">
    <source>
        <dbReference type="ARBA" id="ARBA00022729"/>
    </source>
</evidence>
<protein>
    <recommendedName>
        <fullName evidence="14">Protein kinase domain-containing protein</fullName>
    </recommendedName>
</protein>
<dbReference type="FunFam" id="3.80.10.10:FF:000415">
    <property type="entry name" value="Inactive LRR receptor-like serine/threonine-protein kinase BIR2"/>
    <property type="match status" value="1"/>
</dbReference>
<evidence type="ECO:0000259" key="14">
    <source>
        <dbReference type="PROSITE" id="PS50011"/>
    </source>
</evidence>
<keyword evidence="3" id="KW-0433">Leucine-rich repeat</keyword>
<dbReference type="CDD" id="cd14066">
    <property type="entry name" value="STKc_IRAK"/>
    <property type="match status" value="1"/>
</dbReference>
<dbReference type="Pfam" id="PF08263">
    <property type="entry name" value="LRRNT_2"/>
    <property type="match status" value="1"/>
</dbReference>
<proteinExistence type="predicted"/>
<keyword evidence="9 12" id="KW-1133">Transmembrane helix</keyword>
<keyword evidence="11" id="KW-0325">Glycoprotein</keyword>
<accession>A0A835IT90</accession>
<comment type="subcellular location">
    <subcellularLocation>
        <location evidence="1">Membrane</location>
        <topology evidence="1">Single-pass membrane protein</topology>
    </subcellularLocation>
</comment>
<feature type="signal peptide" evidence="13">
    <location>
        <begin position="1"/>
        <end position="26"/>
    </location>
</feature>
<evidence type="ECO:0000313" key="16">
    <source>
        <dbReference type="Proteomes" id="UP000631114"/>
    </source>
</evidence>
<dbReference type="PROSITE" id="PS50011">
    <property type="entry name" value="PROTEIN_KINASE_DOM"/>
    <property type="match status" value="1"/>
</dbReference>
<dbReference type="Pfam" id="PF07714">
    <property type="entry name" value="PK_Tyr_Ser-Thr"/>
    <property type="match status" value="1"/>
</dbReference>
<organism evidence="15 16">
    <name type="scientific">Coptis chinensis</name>
    <dbReference type="NCBI Taxonomy" id="261450"/>
    <lineage>
        <taxon>Eukaryota</taxon>
        <taxon>Viridiplantae</taxon>
        <taxon>Streptophyta</taxon>
        <taxon>Embryophyta</taxon>
        <taxon>Tracheophyta</taxon>
        <taxon>Spermatophyta</taxon>
        <taxon>Magnoliopsida</taxon>
        <taxon>Ranunculales</taxon>
        <taxon>Ranunculaceae</taxon>
        <taxon>Coptidoideae</taxon>
        <taxon>Coptis</taxon>
    </lineage>
</organism>
<dbReference type="PANTHER" id="PTHR48007">
    <property type="entry name" value="LEUCINE-RICH REPEAT RECEPTOR-LIKE PROTEIN KINASE PXC1"/>
    <property type="match status" value="1"/>
</dbReference>
<dbReference type="GO" id="GO:0016020">
    <property type="term" value="C:membrane"/>
    <property type="evidence" value="ECO:0007669"/>
    <property type="project" value="UniProtKB-SubCell"/>
</dbReference>
<dbReference type="InterPro" id="IPR046959">
    <property type="entry name" value="PRK1-6/SRF4-like"/>
</dbReference>
<evidence type="ECO:0000313" key="15">
    <source>
        <dbReference type="EMBL" id="KAF9624695.1"/>
    </source>
</evidence>
<keyword evidence="2" id="KW-0597">Phosphoprotein</keyword>
<feature type="chain" id="PRO_5032891348" description="Protein kinase domain-containing protein" evidence="13">
    <location>
        <begin position="27"/>
        <end position="610"/>
    </location>
</feature>
<evidence type="ECO:0000256" key="11">
    <source>
        <dbReference type="ARBA" id="ARBA00023180"/>
    </source>
</evidence>
<evidence type="ECO:0000256" key="8">
    <source>
        <dbReference type="ARBA" id="ARBA00022840"/>
    </source>
</evidence>
<dbReference type="FunFam" id="3.30.200.20:FF:000428">
    <property type="entry name" value="Inactive LRR receptor-like serine/threonine-protein kinase BIR2"/>
    <property type="match status" value="1"/>
</dbReference>
<reference evidence="15 16" key="1">
    <citation type="submission" date="2020-10" db="EMBL/GenBank/DDBJ databases">
        <title>The Coptis chinensis genome and diversification of protoberbering-type alkaloids.</title>
        <authorList>
            <person name="Wang B."/>
            <person name="Shu S."/>
            <person name="Song C."/>
            <person name="Liu Y."/>
        </authorList>
    </citation>
    <scope>NUCLEOTIDE SEQUENCE [LARGE SCALE GENOMIC DNA]</scope>
    <source>
        <strain evidence="15">HL-2020</strain>
        <tissue evidence="15">Leaf</tissue>
    </source>
</reference>
<dbReference type="Gene3D" id="3.80.10.10">
    <property type="entry name" value="Ribonuclease Inhibitor"/>
    <property type="match status" value="1"/>
</dbReference>
<dbReference type="Gene3D" id="1.10.510.10">
    <property type="entry name" value="Transferase(Phosphotransferase) domain 1"/>
    <property type="match status" value="1"/>
</dbReference>
<dbReference type="PANTHER" id="PTHR48007:SF86">
    <property type="entry name" value="(WILD MALAYSIAN BANANA) HYPOTHETICAL PROTEIN"/>
    <property type="match status" value="1"/>
</dbReference>
<dbReference type="InterPro" id="IPR032675">
    <property type="entry name" value="LRR_dom_sf"/>
</dbReference>
<dbReference type="GO" id="GO:0005524">
    <property type="term" value="F:ATP binding"/>
    <property type="evidence" value="ECO:0007669"/>
    <property type="project" value="UniProtKB-KW"/>
</dbReference>
<dbReference type="Proteomes" id="UP000631114">
    <property type="component" value="Unassembled WGS sequence"/>
</dbReference>
<dbReference type="FunFam" id="1.10.510.10:FF:000609">
    <property type="entry name" value="Inactive LRR receptor-like serine/threonine-protein kinase BIR2"/>
    <property type="match status" value="1"/>
</dbReference>
<dbReference type="Gene3D" id="3.30.200.20">
    <property type="entry name" value="Phosphorylase Kinase, domain 1"/>
    <property type="match status" value="1"/>
</dbReference>
<dbReference type="InterPro" id="IPR000719">
    <property type="entry name" value="Prot_kinase_dom"/>
</dbReference>
<dbReference type="SUPFAM" id="SSF52058">
    <property type="entry name" value="L domain-like"/>
    <property type="match status" value="1"/>
</dbReference>
<dbReference type="OrthoDB" id="598358at2759"/>
<evidence type="ECO:0000256" key="7">
    <source>
        <dbReference type="ARBA" id="ARBA00022741"/>
    </source>
</evidence>
<keyword evidence="4 12" id="KW-0812">Transmembrane</keyword>
<dbReference type="GO" id="GO:0004672">
    <property type="term" value="F:protein kinase activity"/>
    <property type="evidence" value="ECO:0007669"/>
    <property type="project" value="InterPro"/>
</dbReference>
<evidence type="ECO:0000256" key="3">
    <source>
        <dbReference type="ARBA" id="ARBA00022614"/>
    </source>
</evidence>
<dbReference type="InterPro" id="IPR011009">
    <property type="entry name" value="Kinase-like_dom_sf"/>
</dbReference>
<evidence type="ECO:0000256" key="12">
    <source>
        <dbReference type="SAM" id="Phobius"/>
    </source>
</evidence>
<keyword evidence="10 12" id="KW-0472">Membrane</keyword>
<name>A0A835IT90_9MAGN</name>
<dbReference type="Pfam" id="PF00560">
    <property type="entry name" value="LRR_1"/>
    <property type="match status" value="4"/>
</dbReference>
<evidence type="ECO:0000256" key="2">
    <source>
        <dbReference type="ARBA" id="ARBA00022553"/>
    </source>
</evidence>
<evidence type="ECO:0000256" key="13">
    <source>
        <dbReference type="SAM" id="SignalP"/>
    </source>
</evidence>
<dbReference type="InterPro" id="IPR001245">
    <property type="entry name" value="Ser-Thr/Tyr_kinase_cat_dom"/>
</dbReference>